<feature type="compositionally biased region" description="Basic and acidic residues" evidence="1">
    <location>
        <begin position="62"/>
        <end position="78"/>
    </location>
</feature>
<dbReference type="HOGENOM" id="CLU_102617_2_0_1"/>
<feature type="compositionally biased region" description="Polar residues" evidence="1">
    <location>
        <begin position="88"/>
        <end position="99"/>
    </location>
</feature>
<dbReference type="InParanoid" id="A0A0D1XKH1"/>
<evidence type="ECO:0000313" key="2">
    <source>
        <dbReference type="EMBL" id="KIW02826.1"/>
    </source>
</evidence>
<evidence type="ECO:0000313" key="3">
    <source>
        <dbReference type="Proteomes" id="UP000053259"/>
    </source>
</evidence>
<feature type="region of interest" description="Disordered" evidence="1">
    <location>
        <begin position="26"/>
        <end position="125"/>
    </location>
</feature>
<sequence length="125" mass="13600">MCIYKQGANLGKEKYRPHCQTFYRKKQVSISNNSPNNMSDAGRKDFTDKAQEKLTPESQKSTTDKLSEGATDIGDKVARNVQPEQDKSTTQSIGDTLSGNKDHATSGGTGGGIIDKTKETLGMKK</sequence>
<dbReference type="OrthoDB" id="2348401at2759"/>
<dbReference type="Proteomes" id="UP000053259">
    <property type="component" value="Unassembled WGS sequence"/>
</dbReference>
<reference evidence="2 3" key="1">
    <citation type="submission" date="2015-01" db="EMBL/GenBank/DDBJ databases">
        <title>The Genome Sequence of Ochroconis gallopava CBS43764.</title>
        <authorList>
            <consortium name="The Broad Institute Genomics Platform"/>
            <person name="Cuomo C."/>
            <person name="de Hoog S."/>
            <person name="Gorbushina A."/>
            <person name="Stielow B."/>
            <person name="Teixiera M."/>
            <person name="Abouelleil A."/>
            <person name="Chapman S.B."/>
            <person name="Priest M."/>
            <person name="Young S.K."/>
            <person name="Wortman J."/>
            <person name="Nusbaum C."/>
            <person name="Birren B."/>
        </authorList>
    </citation>
    <scope>NUCLEOTIDE SEQUENCE [LARGE SCALE GENOMIC DNA]</scope>
    <source>
        <strain evidence="2 3">CBS 43764</strain>
    </source>
</reference>
<dbReference type="VEuPathDB" id="FungiDB:PV09_05883"/>
<evidence type="ECO:0000256" key="1">
    <source>
        <dbReference type="SAM" id="MobiDB-lite"/>
    </source>
</evidence>
<dbReference type="STRING" id="253628.A0A0D1XKH1"/>
<feature type="compositionally biased region" description="Basic and acidic residues" evidence="1">
    <location>
        <begin position="115"/>
        <end position="125"/>
    </location>
</feature>
<feature type="compositionally biased region" description="Polar residues" evidence="1">
    <location>
        <begin position="28"/>
        <end position="39"/>
    </location>
</feature>
<dbReference type="Pfam" id="PF04119">
    <property type="entry name" value="HSP9_HSP12"/>
    <property type="match status" value="1"/>
</dbReference>
<dbReference type="RefSeq" id="XP_016212695.1">
    <property type="nucleotide sequence ID" value="XM_016359446.1"/>
</dbReference>
<dbReference type="InterPro" id="IPR007250">
    <property type="entry name" value="HSP9_HSP12"/>
</dbReference>
<organism evidence="2 3">
    <name type="scientific">Verruconis gallopava</name>
    <dbReference type="NCBI Taxonomy" id="253628"/>
    <lineage>
        <taxon>Eukaryota</taxon>
        <taxon>Fungi</taxon>
        <taxon>Dikarya</taxon>
        <taxon>Ascomycota</taxon>
        <taxon>Pezizomycotina</taxon>
        <taxon>Dothideomycetes</taxon>
        <taxon>Pleosporomycetidae</taxon>
        <taxon>Venturiales</taxon>
        <taxon>Sympoventuriaceae</taxon>
        <taxon>Verruconis</taxon>
    </lineage>
</organism>
<dbReference type="AlphaFoldDB" id="A0A0D1XKH1"/>
<dbReference type="Gene3D" id="6.10.280.100">
    <property type="match status" value="1"/>
</dbReference>
<proteinExistence type="predicted"/>
<feature type="compositionally biased region" description="Basic and acidic residues" evidence="1">
    <location>
        <begin position="41"/>
        <end position="55"/>
    </location>
</feature>
<dbReference type="GeneID" id="27313856"/>
<protein>
    <recommendedName>
        <fullName evidence="4">Chaperone/heat shock protein Hsp12</fullName>
    </recommendedName>
</protein>
<evidence type="ECO:0008006" key="4">
    <source>
        <dbReference type="Google" id="ProtNLM"/>
    </source>
</evidence>
<name>A0A0D1XKH1_9PEZI</name>
<accession>A0A0D1XKH1</accession>
<dbReference type="EMBL" id="KN847547">
    <property type="protein sequence ID" value="KIW02826.1"/>
    <property type="molecule type" value="Genomic_DNA"/>
</dbReference>
<dbReference type="FunCoup" id="A0A0D1XKH1">
    <property type="interactions" value="97"/>
</dbReference>
<gene>
    <name evidence="2" type="ORF">PV09_05883</name>
</gene>
<keyword evidence="3" id="KW-1185">Reference proteome</keyword>